<dbReference type="Proteomes" id="UP000799439">
    <property type="component" value="Unassembled WGS sequence"/>
</dbReference>
<dbReference type="GO" id="GO:0000287">
    <property type="term" value="F:magnesium ion binding"/>
    <property type="evidence" value="ECO:0007669"/>
    <property type="project" value="TreeGrafter"/>
</dbReference>
<feature type="compositionally biased region" description="Basic and acidic residues" evidence="2">
    <location>
        <begin position="161"/>
        <end position="173"/>
    </location>
</feature>
<dbReference type="AlphaFoldDB" id="A0A9P4J9P0"/>
<keyword evidence="3" id="KW-1133">Transmembrane helix</keyword>
<feature type="compositionally biased region" description="Polar residues" evidence="2">
    <location>
        <begin position="131"/>
        <end position="141"/>
    </location>
</feature>
<dbReference type="GO" id="GO:0015087">
    <property type="term" value="F:cobalt ion transmembrane transporter activity"/>
    <property type="evidence" value="ECO:0007669"/>
    <property type="project" value="TreeGrafter"/>
</dbReference>
<protein>
    <submittedName>
        <fullName evidence="4">Uncharacterized protein</fullName>
    </submittedName>
</protein>
<sequence length="578" mass="65483">MARPISRNDSAFSPQLDFEHFYATSIAAFDLHNAGFRDIDEPEGLQTGLQAITSCINRNFVLDFSDHHAWAGFELSSATIMDLIKTGGWPGEASTRWIDISFPTKSKDLLEKLAYHYDFSPRLLAMMCSEPQTAKSSTAQENDPRKWPSSKADSLSSSQTDVERVAESIDRESLNSTNPARTGNLYELLEEVWHYTCVDQGANYLCLGYNSIYSTGGAKLSQDQLPSQARGPIPGCVGAWTWLILCKDRTIISINEDLFPNHHGRLSAPQKSIYLRTIQNVVNVFRSLSLAMDPTASRLNRLPIRKRLAEGDKAATDRARDAPGLLFYFLFENWFNSYSLVTRRDSRYGTELQKIRSDMFKRPDLTQIERLDQVGNDLNILKRHYKSYIRIIDRITEVSGSSDTANMSSSQVTARMVDGDDEVQAIIRPSHVDDHHTQIGINPGPAACVRFERLKDMITLYALSEVKDYLEKKQALVDMNFQLIAIKESRDVERLTRVGLFITKATILFLPVNLMTAYFGSNLSNQEYTVAQYWISFCCILVGSYVLLMGFGVVSGTMENWTFVSPLRTRIQNMRRRK</sequence>
<dbReference type="PANTHER" id="PTHR46494">
    <property type="entry name" value="CORA FAMILY METAL ION TRANSPORTER (EUROFUNG)"/>
    <property type="match status" value="1"/>
</dbReference>
<accession>A0A9P4J9P0</accession>
<dbReference type="SUPFAM" id="SSF143865">
    <property type="entry name" value="CorA soluble domain-like"/>
    <property type="match status" value="1"/>
</dbReference>
<dbReference type="GO" id="GO:0050897">
    <property type="term" value="F:cobalt ion binding"/>
    <property type="evidence" value="ECO:0007669"/>
    <property type="project" value="TreeGrafter"/>
</dbReference>
<keyword evidence="3" id="KW-0472">Membrane</keyword>
<feature type="transmembrane region" description="Helical" evidence="3">
    <location>
        <begin position="531"/>
        <end position="554"/>
    </location>
</feature>
<keyword evidence="3" id="KW-0812">Transmembrane</keyword>
<dbReference type="PANTHER" id="PTHR46494:SF1">
    <property type="entry name" value="CORA FAMILY METAL ION TRANSPORTER (EUROFUNG)"/>
    <property type="match status" value="1"/>
</dbReference>
<gene>
    <name evidence="4" type="ORF">K461DRAFT_318652</name>
</gene>
<reference evidence="4" key="1">
    <citation type="journal article" date="2020" name="Stud. Mycol.">
        <title>101 Dothideomycetes genomes: a test case for predicting lifestyles and emergence of pathogens.</title>
        <authorList>
            <person name="Haridas S."/>
            <person name="Albert R."/>
            <person name="Binder M."/>
            <person name="Bloem J."/>
            <person name="Labutti K."/>
            <person name="Salamov A."/>
            <person name="Andreopoulos B."/>
            <person name="Baker S."/>
            <person name="Barry K."/>
            <person name="Bills G."/>
            <person name="Bluhm B."/>
            <person name="Cannon C."/>
            <person name="Castanera R."/>
            <person name="Culley D."/>
            <person name="Daum C."/>
            <person name="Ezra D."/>
            <person name="Gonzalez J."/>
            <person name="Henrissat B."/>
            <person name="Kuo A."/>
            <person name="Liang C."/>
            <person name="Lipzen A."/>
            <person name="Lutzoni F."/>
            <person name="Magnuson J."/>
            <person name="Mondo S."/>
            <person name="Nolan M."/>
            <person name="Ohm R."/>
            <person name="Pangilinan J."/>
            <person name="Park H.-J."/>
            <person name="Ramirez L."/>
            <person name="Alfaro M."/>
            <person name="Sun H."/>
            <person name="Tritt A."/>
            <person name="Yoshinaga Y."/>
            <person name="Zwiers L.-H."/>
            <person name="Turgeon B."/>
            <person name="Goodwin S."/>
            <person name="Spatafora J."/>
            <person name="Crous P."/>
            <person name="Grigoriev I."/>
        </authorList>
    </citation>
    <scope>NUCLEOTIDE SEQUENCE</scope>
    <source>
        <strain evidence="4">CBS 260.36</strain>
    </source>
</reference>
<feature type="compositionally biased region" description="Polar residues" evidence="2">
    <location>
        <begin position="151"/>
        <end position="160"/>
    </location>
</feature>
<evidence type="ECO:0000256" key="3">
    <source>
        <dbReference type="SAM" id="Phobius"/>
    </source>
</evidence>
<evidence type="ECO:0000313" key="5">
    <source>
        <dbReference type="Proteomes" id="UP000799439"/>
    </source>
</evidence>
<evidence type="ECO:0000256" key="2">
    <source>
        <dbReference type="SAM" id="MobiDB-lite"/>
    </source>
</evidence>
<dbReference type="GO" id="GO:0005886">
    <property type="term" value="C:plasma membrane"/>
    <property type="evidence" value="ECO:0007669"/>
    <property type="project" value="UniProtKB-SubCell"/>
</dbReference>
<dbReference type="OrthoDB" id="5430812at2759"/>
<evidence type="ECO:0000313" key="4">
    <source>
        <dbReference type="EMBL" id="KAF2156017.1"/>
    </source>
</evidence>
<organism evidence="4 5">
    <name type="scientific">Myriangium duriaei CBS 260.36</name>
    <dbReference type="NCBI Taxonomy" id="1168546"/>
    <lineage>
        <taxon>Eukaryota</taxon>
        <taxon>Fungi</taxon>
        <taxon>Dikarya</taxon>
        <taxon>Ascomycota</taxon>
        <taxon>Pezizomycotina</taxon>
        <taxon>Dothideomycetes</taxon>
        <taxon>Dothideomycetidae</taxon>
        <taxon>Myriangiales</taxon>
        <taxon>Myriangiaceae</taxon>
        <taxon>Myriangium</taxon>
    </lineage>
</organism>
<keyword evidence="5" id="KW-1185">Reference proteome</keyword>
<evidence type="ECO:0000256" key="1">
    <source>
        <dbReference type="ARBA" id="ARBA00004651"/>
    </source>
</evidence>
<dbReference type="EMBL" id="ML996082">
    <property type="protein sequence ID" value="KAF2156017.1"/>
    <property type="molecule type" value="Genomic_DNA"/>
</dbReference>
<feature type="region of interest" description="Disordered" evidence="2">
    <location>
        <begin position="131"/>
        <end position="176"/>
    </location>
</feature>
<name>A0A9P4J9P0_9PEZI</name>
<proteinExistence type="predicted"/>
<dbReference type="InterPro" id="IPR045861">
    <property type="entry name" value="CorA_cytoplasmic_dom"/>
</dbReference>
<comment type="caution">
    <text evidence="4">The sequence shown here is derived from an EMBL/GenBank/DDBJ whole genome shotgun (WGS) entry which is preliminary data.</text>
</comment>
<feature type="transmembrane region" description="Helical" evidence="3">
    <location>
        <begin position="498"/>
        <end position="519"/>
    </location>
</feature>
<dbReference type="GO" id="GO:0015095">
    <property type="term" value="F:magnesium ion transmembrane transporter activity"/>
    <property type="evidence" value="ECO:0007669"/>
    <property type="project" value="TreeGrafter"/>
</dbReference>
<comment type="subcellular location">
    <subcellularLocation>
        <location evidence="1">Cell membrane</location>
        <topology evidence="1">Multi-pass membrane protein</topology>
    </subcellularLocation>
</comment>